<feature type="transmembrane region" description="Helical" evidence="7">
    <location>
        <begin position="203"/>
        <end position="221"/>
    </location>
</feature>
<dbReference type="AlphaFoldDB" id="A0A0V8RTA4"/>
<dbReference type="InterPro" id="IPR050925">
    <property type="entry name" value="Rhomboid_protease_S54"/>
</dbReference>
<dbReference type="SUPFAM" id="SSF144091">
    <property type="entry name" value="Rhomboid-like"/>
    <property type="match status" value="1"/>
</dbReference>
<dbReference type="Proteomes" id="UP000053352">
    <property type="component" value="Unassembled WGS sequence"/>
</dbReference>
<evidence type="ECO:0000259" key="8">
    <source>
        <dbReference type="Pfam" id="PF01694"/>
    </source>
</evidence>
<feature type="transmembrane region" description="Helical" evidence="7">
    <location>
        <begin position="172"/>
        <end position="191"/>
    </location>
</feature>
<keyword evidence="3 7" id="KW-0812">Transmembrane</keyword>
<dbReference type="InterPro" id="IPR022764">
    <property type="entry name" value="Peptidase_S54_rhomboid_dom"/>
</dbReference>
<evidence type="ECO:0000256" key="7">
    <source>
        <dbReference type="SAM" id="Phobius"/>
    </source>
</evidence>
<evidence type="ECO:0000256" key="2">
    <source>
        <dbReference type="ARBA" id="ARBA00009045"/>
    </source>
</evidence>
<dbReference type="InterPro" id="IPR035952">
    <property type="entry name" value="Rhomboid-like_sf"/>
</dbReference>
<keyword evidence="4" id="KW-0378">Hydrolase</keyword>
<evidence type="ECO:0000256" key="4">
    <source>
        <dbReference type="ARBA" id="ARBA00022801"/>
    </source>
</evidence>
<dbReference type="GO" id="GO:0004252">
    <property type="term" value="F:serine-type endopeptidase activity"/>
    <property type="evidence" value="ECO:0007669"/>
    <property type="project" value="InterPro"/>
</dbReference>
<evidence type="ECO:0000313" key="10">
    <source>
        <dbReference type="Proteomes" id="UP000053352"/>
    </source>
</evidence>
<dbReference type="EMBL" id="LNTB01000001">
    <property type="protein sequence ID" value="KSW11303.1"/>
    <property type="molecule type" value="Genomic_DNA"/>
</dbReference>
<feature type="transmembrane region" description="Helical" evidence="7">
    <location>
        <begin position="79"/>
        <end position="100"/>
    </location>
</feature>
<dbReference type="GO" id="GO:0016020">
    <property type="term" value="C:membrane"/>
    <property type="evidence" value="ECO:0007669"/>
    <property type="project" value="UniProtKB-SubCell"/>
</dbReference>
<reference evidence="9 10" key="1">
    <citation type="submission" date="2015-11" db="EMBL/GenBank/DDBJ databases">
        <title>Genome sequence of Pyrodictium occultum PL-19, a marine hyperthermophilic archaeon isolated from Volcano, Italy.</title>
        <authorList>
            <person name="Utturkar S."/>
            <person name="Huber H."/>
            <person name="Leptihn S."/>
            <person name="Brown S."/>
            <person name="Stetter K.O."/>
            <person name="Podar M."/>
        </authorList>
    </citation>
    <scope>NUCLEOTIDE SEQUENCE [LARGE SCALE GENOMIC DNA]</scope>
    <source>
        <strain evidence="9 10">PL-19</strain>
    </source>
</reference>
<dbReference type="Pfam" id="PF01694">
    <property type="entry name" value="Rhomboid"/>
    <property type="match status" value="1"/>
</dbReference>
<evidence type="ECO:0000256" key="5">
    <source>
        <dbReference type="ARBA" id="ARBA00022989"/>
    </source>
</evidence>
<keyword evidence="10" id="KW-1185">Reference proteome</keyword>
<protein>
    <recommendedName>
        <fullName evidence="8">Peptidase S54 rhomboid domain-containing protein</fullName>
    </recommendedName>
</protein>
<feature type="transmembrane region" description="Helical" evidence="7">
    <location>
        <begin position="402"/>
        <end position="419"/>
    </location>
</feature>
<dbReference type="Gene3D" id="1.20.1540.10">
    <property type="entry name" value="Rhomboid-like"/>
    <property type="match status" value="1"/>
</dbReference>
<accession>A0A0V8RTA4</accession>
<evidence type="ECO:0000313" key="9">
    <source>
        <dbReference type="EMBL" id="KSW11303.1"/>
    </source>
</evidence>
<feature type="domain" description="Peptidase S54 rhomboid" evidence="8">
    <location>
        <begin position="39"/>
        <end position="192"/>
    </location>
</feature>
<dbReference type="PANTHER" id="PTHR43731">
    <property type="entry name" value="RHOMBOID PROTEASE"/>
    <property type="match status" value="1"/>
</dbReference>
<evidence type="ECO:0000256" key="6">
    <source>
        <dbReference type="ARBA" id="ARBA00023136"/>
    </source>
</evidence>
<organism evidence="9 10">
    <name type="scientific">Pyrodictium occultum</name>
    <dbReference type="NCBI Taxonomy" id="2309"/>
    <lineage>
        <taxon>Archaea</taxon>
        <taxon>Thermoproteota</taxon>
        <taxon>Thermoprotei</taxon>
        <taxon>Desulfurococcales</taxon>
        <taxon>Pyrodictiaceae</taxon>
        <taxon>Pyrodictium</taxon>
    </lineage>
</organism>
<feature type="transmembrane region" description="Helical" evidence="7">
    <location>
        <begin position="106"/>
        <end position="127"/>
    </location>
</feature>
<keyword evidence="5 7" id="KW-1133">Transmembrane helix</keyword>
<evidence type="ECO:0000256" key="1">
    <source>
        <dbReference type="ARBA" id="ARBA00004141"/>
    </source>
</evidence>
<feature type="transmembrane region" description="Helical" evidence="7">
    <location>
        <begin position="134"/>
        <end position="160"/>
    </location>
</feature>
<comment type="subcellular location">
    <subcellularLocation>
        <location evidence="1">Membrane</location>
        <topology evidence="1">Multi-pass membrane protein</topology>
    </subcellularLocation>
</comment>
<sequence>MNTLVYIVTSWQTGFMASTEYWIVKLGFEPVYMLLNPYSVYKIFTAMFTHANLLHIFFNMYFLYLFGRAVERALGHARYLALYLLSGVMAALFHTVFMFIQDPNGLAVPSVGASGAISGVLGAYMILFPGTRLAACFFLFIFPVCFELLAAYYLVFWFALQVLEGYFSSTSTVAFFAHAGGFIAGMALLPLLADRARLEAMRLYAGARRLFGIIVFLPQFYRHRGLNAPTKAVLLTLIGMLLAGSAAALAFTGSTHIEFASYSIAWRPGGGTVHQDIAFLGVAKARELATPLLEATQTLPARVLVKALEYNGLLYNPRLAGSHLVLGSKQLRSVKVEVPVSPFQTVSVLVKPFYFEGRYNQAGFLENSYTQATVIAMGELASVEARLTLTTLKSPKPLIESMALLAVLTSLASMYVVAYRDEDYVITPE</sequence>
<feature type="transmembrane region" description="Helical" evidence="7">
    <location>
        <begin position="233"/>
        <end position="251"/>
    </location>
</feature>
<feature type="transmembrane region" description="Helical" evidence="7">
    <location>
        <begin position="43"/>
        <end position="67"/>
    </location>
</feature>
<keyword evidence="6 7" id="KW-0472">Membrane</keyword>
<comment type="caution">
    <text evidence="9">The sequence shown here is derived from an EMBL/GenBank/DDBJ whole genome shotgun (WGS) entry which is preliminary data.</text>
</comment>
<comment type="similarity">
    <text evidence="2">Belongs to the peptidase S54 family.</text>
</comment>
<gene>
    <name evidence="9" type="ORF">CF15_00045</name>
</gene>
<proteinExistence type="inferred from homology"/>
<name>A0A0V8RTA4_PYROC</name>
<dbReference type="PANTHER" id="PTHR43731:SF14">
    <property type="entry name" value="PRESENILIN-ASSOCIATED RHOMBOID-LIKE PROTEIN, MITOCHONDRIAL"/>
    <property type="match status" value="1"/>
</dbReference>
<dbReference type="STRING" id="2309.CF15_00045"/>
<evidence type="ECO:0000256" key="3">
    <source>
        <dbReference type="ARBA" id="ARBA00022692"/>
    </source>
</evidence>